<accession>A0A0F7K5B9</accession>
<sequence>MRTTGSRCRFVLYTFLILLSVASSGIAAEKLKPYILATGSTSDFPTTVEQVKQALQRQQFRVIGEYTPYEQAHIIVVTNDDLIALAEREPNAAYLSAQRVSVTQTRSGLQVAYTNPLYYAHAYRVSGDVQSVSEKLAAALGAVESFGSKGMTPDKLRKYHYSFGMEYFDDPLELARYNSHQEALRAVTGSLAEGRGGTGKVYRIDIPRADIAVFGVALSDGMANDKRVMDVIDHKELKQTPHLPYELLVVGRKVVALAPRFRIAIDFPDLRMMGENGFTQIMATPEAIQKSLVLAAGGEWKDPSFAAMNPDR</sequence>
<proteinExistence type="predicted"/>
<dbReference type="EMBL" id="CP011412">
    <property type="protein sequence ID" value="AKH22153.1"/>
    <property type="molecule type" value="Genomic_DNA"/>
</dbReference>
<gene>
    <name evidence="1" type="ORF">AAY24_08780</name>
</gene>
<dbReference type="PATRIC" id="fig|1543721.4.peg.1816"/>
<organism evidence="1 2">
    <name type="scientific">Sedimenticola thiotaurini</name>
    <dbReference type="NCBI Taxonomy" id="1543721"/>
    <lineage>
        <taxon>Bacteria</taxon>
        <taxon>Pseudomonadati</taxon>
        <taxon>Pseudomonadota</taxon>
        <taxon>Gammaproteobacteria</taxon>
        <taxon>Chromatiales</taxon>
        <taxon>Sedimenticolaceae</taxon>
        <taxon>Sedimenticola</taxon>
    </lineage>
</organism>
<keyword evidence="2" id="KW-1185">Reference proteome</keyword>
<dbReference type="SUPFAM" id="SSF103247">
    <property type="entry name" value="TT1751-like"/>
    <property type="match status" value="1"/>
</dbReference>
<dbReference type="Gene3D" id="3.30.310.70">
    <property type="entry name" value="TT1751-like domain"/>
    <property type="match status" value="1"/>
</dbReference>
<dbReference type="KEGG" id="seds:AAY24_08780"/>
<protein>
    <submittedName>
        <fullName evidence="1">Uncharacterized protein</fullName>
    </submittedName>
</protein>
<name>A0A0F7K5B9_9GAMM</name>
<dbReference type="AlphaFoldDB" id="A0A0F7K5B9"/>
<dbReference type="Proteomes" id="UP000034410">
    <property type="component" value="Chromosome"/>
</dbReference>
<evidence type="ECO:0000313" key="2">
    <source>
        <dbReference type="Proteomes" id="UP000034410"/>
    </source>
</evidence>
<evidence type="ECO:0000313" key="1">
    <source>
        <dbReference type="EMBL" id="AKH22153.1"/>
    </source>
</evidence>
<dbReference type="InterPro" id="IPR035923">
    <property type="entry name" value="TT1751-like_sf"/>
</dbReference>
<reference evidence="1 2" key="1">
    <citation type="journal article" date="2015" name="Genome Announc.">
        <title>Complete Genome Sequence of Sedimenticola thiotaurini Strain SIP-G1, a Polyphosphate- and Polyhydroxyalkanoate-Accumulating Sulfur-Oxidizing Gammaproteobacterium Isolated from Salt Marsh Sediments.</title>
        <authorList>
            <person name="Flood B.E."/>
            <person name="Jones D.S."/>
            <person name="Bailey J.V."/>
        </authorList>
    </citation>
    <scope>NUCLEOTIDE SEQUENCE [LARGE SCALE GENOMIC DNA]</scope>
    <source>
        <strain evidence="1 2">SIP-G1</strain>
    </source>
</reference>